<dbReference type="AlphaFoldDB" id="A0A9N9P0R6"/>
<evidence type="ECO:0000313" key="2">
    <source>
        <dbReference type="Proteomes" id="UP000789405"/>
    </source>
</evidence>
<feature type="non-terminal residue" evidence="1">
    <location>
        <position position="52"/>
    </location>
</feature>
<evidence type="ECO:0000313" key="1">
    <source>
        <dbReference type="EMBL" id="CAG8791446.1"/>
    </source>
</evidence>
<protein>
    <submittedName>
        <fullName evidence="1">22713_t:CDS:1</fullName>
    </submittedName>
</protein>
<dbReference type="Proteomes" id="UP000789405">
    <property type="component" value="Unassembled WGS sequence"/>
</dbReference>
<reference evidence="1" key="1">
    <citation type="submission" date="2021-06" db="EMBL/GenBank/DDBJ databases">
        <authorList>
            <person name="Kallberg Y."/>
            <person name="Tangrot J."/>
            <person name="Rosling A."/>
        </authorList>
    </citation>
    <scope>NUCLEOTIDE SEQUENCE</scope>
    <source>
        <strain evidence="1">MA453B</strain>
    </source>
</reference>
<dbReference type="Gene3D" id="1.10.510.10">
    <property type="entry name" value="Transferase(Phosphotransferase) domain 1"/>
    <property type="match status" value="1"/>
</dbReference>
<dbReference type="OrthoDB" id="2427276at2759"/>
<dbReference type="InterPro" id="IPR011009">
    <property type="entry name" value="Kinase-like_dom_sf"/>
</dbReference>
<comment type="caution">
    <text evidence="1">The sequence shown here is derived from an EMBL/GenBank/DDBJ whole genome shotgun (WGS) entry which is preliminary data.</text>
</comment>
<gene>
    <name evidence="1" type="ORF">DERYTH_LOCUS21515</name>
</gene>
<organism evidence="1 2">
    <name type="scientific">Dentiscutata erythropus</name>
    <dbReference type="NCBI Taxonomy" id="1348616"/>
    <lineage>
        <taxon>Eukaryota</taxon>
        <taxon>Fungi</taxon>
        <taxon>Fungi incertae sedis</taxon>
        <taxon>Mucoromycota</taxon>
        <taxon>Glomeromycotina</taxon>
        <taxon>Glomeromycetes</taxon>
        <taxon>Diversisporales</taxon>
        <taxon>Gigasporaceae</taxon>
        <taxon>Dentiscutata</taxon>
    </lineage>
</organism>
<dbReference type="SUPFAM" id="SSF56112">
    <property type="entry name" value="Protein kinase-like (PK-like)"/>
    <property type="match status" value="1"/>
</dbReference>
<accession>A0A9N9P0R6</accession>
<dbReference type="EMBL" id="CAJVPY010027628">
    <property type="protein sequence ID" value="CAG8791446.1"/>
    <property type="molecule type" value="Genomic_DNA"/>
</dbReference>
<proteinExistence type="predicted"/>
<name>A0A9N9P0R6_9GLOM</name>
<sequence>METLPEVLCGKPYTKKSDGFRPEIIEETLQDYAILMKQCWNAIPENRPEAQT</sequence>
<keyword evidence="2" id="KW-1185">Reference proteome</keyword>